<dbReference type="Pfam" id="PF03062">
    <property type="entry name" value="MBOAT"/>
    <property type="match status" value="1"/>
</dbReference>
<evidence type="ECO:0000256" key="4">
    <source>
        <dbReference type="ARBA" id="ARBA00022475"/>
    </source>
</evidence>
<keyword evidence="7 11" id="KW-1133">Transmembrane helix</keyword>
<dbReference type="KEGG" id="dfl:DFE_0824"/>
<evidence type="ECO:0000256" key="2">
    <source>
        <dbReference type="ARBA" id="ARBA00010323"/>
    </source>
</evidence>
<evidence type="ECO:0000256" key="1">
    <source>
        <dbReference type="ARBA" id="ARBA00004651"/>
    </source>
</evidence>
<dbReference type="PANTHER" id="PTHR13285:SF23">
    <property type="entry name" value="TEICHOIC ACID D-ALANYLTRANSFERASE"/>
    <property type="match status" value="1"/>
</dbReference>
<name>A0A2Z6AWF6_9BACT</name>
<evidence type="ECO:0000256" key="11">
    <source>
        <dbReference type="SAM" id="Phobius"/>
    </source>
</evidence>
<dbReference type="PIRSF" id="PIRSF500217">
    <property type="entry name" value="AlgI"/>
    <property type="match status" value="1"/>
</dbReference>
<dbReference type="GO" id="GO:0016746">
    <property type="term" value="F:acyltransferase activity"/>
    <property type="evidence" value="ECO:0007669"/>
    <property type="project" value="UniProtKB-KW"/>
</dbReference>
<evidence type="ECO:0000256" key="5">
    <source>
        <dbReference type="ARBA" id="ARBA00022679"/>
    </source>
</evidence>
<keyword evidence="8 10" id="KW-0472">Membrane</keyword>
<dbReference type="PRINTS" id="PR01130">
    <property type="entry name" value="DERENTRNSPRT"/>
</dbReference>
<evidence type="ECO:0000313" key="13">
    <source>
        <dbReference type="Proteomes" id="UP000269883"/>
    </source>
</evidence>
<evidence type="ECO:0000256" key="3">
    <source>
        <dbReference type="ARBA" id="ARBA00022448"/>
    </source>
</evidence>
<protein>
    <submittedName>
        <fullName evidence="12">Membrane bound O-acyl transferase, MBOAT family protein</fullName>
    </submittedName>
</protein>
<organism evidence="12 13">
    <name type="scientific">Desulfovibrio ferrophilus</name>
    <dbReference type="NCBI Taxonomy" id="241368"/>
    <lineage>
        <taxon>Bacteria</taxon>
        <taxon>Pseudomonadati</taxon>
        <taxon>Thermodesulfobacteriota</taxon>
        <taxon>Desulfovibrionia</taxon>
        <taxon>Desulfovibrionales</taxon>
        <taxon>Desulfovibrionaceae</taxon>
        <taxon>Desulfovibrio</taxon>
    </lineage>
</organism>
<feature type="transmembrane region" description="Helical" evidence="11">
    <location>
        <begin position="460"/>
        <end position="480"/>
    </location>
</feature>
<dbReference type="GO" id="GO:0042121">
    <property type="term" value="P:alginic acid biosynthetic process"/>
    <property type="evidence" value="ECO:0007669"/>
    <property type="project" value="InterPro"/>
</dbReference>
<keyword evidence="6 11" id="KW-0812">Transmembrane</keyword>
<dbReference type="GO" id="GO:0005886">
    <property type="term" value="C:plasma membrane"/>
    <property type="evidence" value="ECO:0007669"/>
    <property type="project" value="UniProtKB-SubCell"/>
</dbReference>
<feature type="transmembrane region" description="Helical" evidence="11">
    <location>
        <begin position="356"/>
        <end position="376"/>
    </location>
</feature>
<comment type="subcellular location">
    <subcellularLocation>
        <location evidence="1">Cell membrane</location>
        <topology evidence="1">Multi-pass membrane protein</topology>
    </subcellularLocation>
</comment>
<feature type="transmembrane region" description="Helical" evidence="11">
    <location>
        <begin position="6"/>
        <end position="23"/>
    </location>
</feature>
<evidence type="ECO:0000256" key="6">
    <source>
        <dbReference type="ARBA" id="ARBA00022692"/>
    </source>
</evidence>
<dbReference type="PIRSF" id="PIRSF016636">
    <property type="entry name" value="AlgI_DltB"/>
    <property type="match status" value="1"/>
</dbReference>
<reference evidence="12 13" key="1">
    <citation type="journal article" date="2018" name="Sci. Adv.">
        <title>Multi-heme cytochromes provide a pathway for survival in energy-limited environments.</title>
        <authorList>
            <person name="Deng X."/>
            <person name="Dohmae N."/>
            <person name="Nealson K.H."/>
            <person name="Hashimoto K."/>
            <person name="Okamoto A."/>
        </authorList>
    </citation>
    <scope>NUCLEOTIDE SEQUENCE [LARGE SCALE GENOMIC DNA]</scope>
    <source>
        <strain evidence="12 13">IS5</strain>
    </source>
</reference>
<gene>
    <name evidence="12" type="ORF">DFE_0824</name>
</gene>
<evidence type="ECO:0000256" key="7">
    <source>
        <dbReference type="ARBA" id="ARBA00022989"/>
    </source>
</evidence>
<accession>A0A2Z6AWF6</accession>
<dbReference type="InterPro" id="IPR004299">
    <property type="entry name" value="MBOAT_fam"/>
</dbReference>
<evidence type="ECO:0000256" key="8">
    <source>
        <dbReference type="ARBA" id="ARBA00023136"/>
    </source>
</evidence>
<comment type="similarity">
    <text evidence="2 10">Belongs to the membrane-bound acyltransferase family.</text>
</comment>
<dbReference type="OrthoDB" id="139172at2"/>
<dbReference type="InterPro" id="IPR002259">
    <property type="entry name" value="Eqnu_transpt"/>
</dbReference>
<dbReference type="GO" id="GO:0005337">
    <property type="term" value="F:nucleoside transmembrane transporter activity"/>
    <property type="evidence" value="ECO:0007669"/>
    <property type="project" value="InterPro"/>
</dbReference>
<evidence type="ECO:0000256" key="9">
    <source>
        <dbReference type="ARBA" id="ARBA00023315"/>
    </source>
</evidence>
<keyword evidence="4 10" id="KW-1003">Cell membrane</keyword>
<keyword evidence="9 10" id="KW-0012">Acyltransferase</keyword>
<dbReference type="Proteomes" id="UP000269883">
    <property type="component" value="Chromosome"/>
</dbReference>
<feature type="transmembrane region" description="Helical" evidence="11">
    <location>
        <begin position="420"/>
        <end position="439"/>
    </location>
</feature>
<sequence>MLFNSYIFIFLFLPITFAVYFLLGGNRHAQTAKAWLVVASLFFYGWWNPSYLGLILGSLLFNFTAGSILTRGRGVAGLSCKAFMLVAVAANIALLGYFKYTDFLIANSNQLLGTSIPLQNIVLPLALSFFTFQQIAYIVDSHRGLTREYDFLNYALFVTFFPQLIAGPIVHHSEMMPQFSKARNMVLSQRNIAAGLFLFAIGLFKKTVLADTFGVWSTFGFDELQVLSFFRAWGTSLSYTMQLYFDFSGYVDMATGAALLFNIRLPMNFNSPYRALDIQDFWRRWHITLSRFLRDYIYIPLGGNRKGSLRVAANIMTTFLIGGLWHGAGWTFVFWGGLHGAALIVHRLWKMTGQTLPRWAAWFVTFHFVNVAWVFFRATTWDDAMKVLSGMCGFNGVTVYRSLYRVAEVLPFVTNSGEPLVVLGQFWVAAIGAITLIAWRDSLELRRSFRPNRRYTTLTSVCAVSALLTMQTAVSEFLYFNF</sequence>
<proteinExistence type="inferred from homology"/>
<keyword evidence="13" id="KW-1185">Reference proteome</keyword>
<feature type="transmembrane region" description="Helical" evidence="11">
    <location>
        <begin position="191"/>
        <end position="209"/>
    </location>
</feature>
<feature type="transmembrane region" description="Helical" evidence="11">
    <location>
        <begin position="82"/>
        <end position="101"/>
    </location>
</feature>
<dbReference type="EMBL" id="AP017378">
    <property type="protein sequence ID" value="BBD07550.1"/>
    <property type="molecule type" value="Genomic_DNA"/>
</dbReference>
<dbReference type="InterPro" id="IPR024194">
    <property type="entry name" value="Ac/AlaTfrase_AlgI/DltB"/>
</dbReference>
<feature type="transmembrane region" description="Helical" evidence="11">
    <location>
        <begin position="121"/>
        <end position="139"/>
    </location>
</feature>
<feature type="transmembrane region" description="Helical" evidence="11">
    <location>
        <begin position="332"/>
        <end position="349"/>
    </location>
</feature>
<dbReference type="InterPro" id="IPR051085">
    <property type="entry name" value="MB_O-acyltransferase"/>
</dbReference>
<evidence type="ECO:0000313" key="12">
    <source>
        <dbReference type="EMBL" id="BBD07550.1"/>
    </source>
</evidence>
<evidence type="ECO:0000256" key="10">
    <source>
        <dbReference type="PIRNR" id="PIRNR016636"/>
    </source>
</evidence>
<keyword evidence="3" id="KW-0813">Transport</keyword>
<keyword evidence="5 10" id="KW-0808">Transferase</keyword>
<dbReference type="PANTHER" id="PTHR13285">
    <property type="entry name" value="ACYLTRANSFERASE"/>
    <property type="match status" value="1"/>
</dbReference>
<dbReference type="InterPro" id="IPR028362">
    <property type="entry name" value="AlgI"/>
</dbReference>
<feature type="transmembrane region" description="Helical" evidence="11">
    <location>
        <begin position="151"/>
        <end position="171"/>
    </location>
</feature>
<dbReference type="AlphaFoldDB" id="A0A2Z6AWF6"/>